<proteinExistence type="predicted"/>
<keyword evidence="2" id="KW-0472">Membrane</keyword>
<feature type="transmembrane region" description="Helical" evidence="2">
    <location>
        <begin position="64"/>
        <end position="85"/>
    </location>
</feature>
<dbReference type="RefSeq" id="WP_003401146.1">
    <property type="nucleotide sequence ID" value="NZ_LGAR01000178.1"/>
</dbReference>
<dbReference type="PATRIC" id="fig|199198.4.peg.1012"/>
<organism evidence="3 4">
    <name type="scientific">Pseudomonas syringae pv. aceris</name>
    <dbReference type="NCBI Taxonomy" id="199198"/>
    <lineage>
        <taxon>Bacteria</taxon>
        <taxon>Pseudomonadati</taxon>
        <taxon>Pseudomonadota</taxon>
        <taxon>Gammaproteobacteria</taxon>
        <taxon>Pseudomonadales</taxon>
        <taxon>Pseudomonadaceae</taxon>
        <taxon>Pseudomonas</taxon>
        <taxon>Pseudomonas syringae</taxon>
    </lineage>
</organism>
<evidence type="ECO:0000313" key="3">
    <source>
        <dbReference type="EMBL" id="KPW17862.1"/>
    </source>
</evidence>
<evidence type="ECO:0000256" key="2">
    <source>
        <dbReference type="SAM" id="Phobius"/>
    </source>
</evidence>
<reference evidence="3 4" key="1">
    <citation type="submission" date="2015-09" db="EMBL/GenBank/DDBJ databases">
        <title>Genome announcement of multiple Pseudomonas syringae strains.</title>
        <authorList>
            <person name="Thakur S."/>
            <person name="Wang P.W."/>
            <person name="Gong Y."/>
            <person name="Weir B.S."/>
            <person name="Guttman D.S."/>
        </authorList>
    </citation>
    <scope>NUCLEOTIDE SEQUENCE [LARGE SCALE GENOMIC DNA]</scope>
    <source>
        <strain evidence="3 4">ICMP2802</strain>
    </source>
</reference>
<feature type="transmembrane region" description="Helical" evidence="2">
    <location>
        <begin position="32"/>
        <end position="52"/>
    </location>
</feature>
<dbReference type="EMBL" id="LJPM01000343">
    <property type="protein sequence ID" value="KPW17862.1"/>
    <property type="molecule type" value="Genomic_DNA"/>
</dbReference>
<feature type="region of interest" description="Disordered" evidence="1">
    <location>
        <begin position="478"/>
        <end position="526"/>
    </location>
</feature>
<dbReference type="Proteomes" id="UP000050297">
    <property type="component" value="Unassembled WGS sequence"/>
</dbReference>
<gene>
    <name evidence="3" type="ORF">ALO91_02092</name>
</gene>
<comment type="caution">
    <text evidence="3">The sequence shown here is derived from an EMBL/GenBank/DDBJ whole genome shotgun (WGS) entry which is preliminary data.</text>
</comment>
<protein>
    <submittedName>
        <fullName evidence="3">Uncharacterized protein</fullName>
    </submittedName>
</protein>
<dbReference type="AlphaFoldDB" id="A0A0L8IIZ1"/>
<keyword evidence="2" id="KW-1133">Transmembrane helix</keyword>
<evidence type="ECO:0000313" key="4">
    <source>
        <dbReference type="Proteomes" id="UP000050297"/>
    </source>
</evidence>
<feature type="transmembrane region" description="Helical" evidence="2">
    <location>
        <begin position="97"/>
        <end position="121"/>
    </location>
</feature>
<sequence>MQRMTIKVLPLFIAICALKVGAATIGFFLHSVYLWGLAIPLFLMAIYIAVGLKYREPVISAEKFADSCYYLGFIFTIASIIFNLFDLPNIGDDLYSIAVRFGAAMVSTVMGLFVRICLVSFRPSMEDAMRTMEDQVVDASQRLAESYNKAFDDLEHFRGEVANAARETVRAVSLEIQSLTEQNAKRMDEFFLSVSAQHTEAMAAIIQDTKTNTEELKAAVGEYTAASVASVSKIDASVDNFREMVISRLEAVDFPEDLFTRKLGAAIEALNGSTEALTSGVSSISGEVLEAAKLVERSITKVNKKTESMTQTLDVAQQVFAQQGELLEAIREQNSGVLSVIQDQRTQLTLALVQHRESSVEGMVKQTVALAELASVFKRVDSSVEQVADQLSVAREQTVKVLSGIERVDQQTTAQGQAVKRNLDSLEAAITTAAEHTSSITSALQHSNEAQGTNHAKVVQTLDEMGKTLVSHSQLLRATSSHSPVSGTPLDTGASPIDLQQESNDLSASSPVTSEPSSTKSAWFKR</sequence>
<evidence type="ECO:0000256" key="1">
    <source>
        <dbReference type="SAM" id="MobiDB-lite"/>
    </source>
</evidence>
<accession>A0A0L8IIZ1</accession>
<keyword evidence="2" id="KW-0812">Transmembrane</keyword>
<feature type="compositionally biased region" description="Low complexity" evidence="1">
    <location>
        <begin position="507"/>
        <end position="526"/>
    </location>
</feature>
<name>A0A0L8IIZ1_PSESX</name>